<dbReference type="AlphaFoldDB" id="A0AAV2HZJ6"/>
<feature type="region of interest" description="Disordered" evidence="1">
    <location>
        <begin position="1"/>
        <end position="123"/>
    </location>
</feature>
<protein>
    <submittedName>
        <fullName evidence="2">Uncharacterized protein</fullName>
    </submittedName>
</protein>
<evidence type="ECO:0000313" key="2">
    <source>
        <dbReference type="EMBL" id="CAL1538488.1"/>
    </source>
</evidence>
<feature type="compositionally biased region" description="Polar residues" evidence="1">
    <location>
        <begin position="41"/>
        <end position="56"/>
    </location>
</feature>
<dbReference type="Proteomes" id="UP001497497">
    <property type="component" value="Unassembled WGS sequence"/>
</dbReference>
<evidence type="ECO:0000313" key="3">
    <source>
        <dbReference type="Proteomes" id="UP001497497"/>
    </source>
</evidence>
<accession>A0AAV2HZJ6</accession>
<feature type="compositionally biased region" description="Basic and acidic residues" evidence="1">
    <location>
        <begin position="90"/>
        <end position="104"/>
    </location>
</feature>
<gene>
    <name evidence="2" type="ORF">GSLYS_00012309001</name>
</gene>
<organism evidence="2 3">
    <name type="scientific">Lymnaea stagnalis</name>
    <name type="common">Great pond snail</name>
    <name type="synonym">Helix stagnalis</name>
    <dbReference type="NCBI Taxonomy" id="6523"/>
    <lineage>
        <taxon>Eukaryota</taxon>
        <taxon>Metazoa</taxon>
        <taxon>Spiralia</taxon>
        <taxon>Lophotrochozoa</taxon>
        <taxon>Mollusca</taxon>
        <taxon>Gastropoda</taxon>
        <taxon>Heterobranchia</taxon>
        <taxon>Euthyneura</taxon>
        <taxon>Panpulmonata</taxon>
        <taxon>Hygrophila</taxon>
        <taxon>Lymnaeoidea</taxon>
        <taxon>Lymnaeidae</taxon>
        <taxon>Lymnaea</taxon>
    </lineage>
</organism>
<feature type="compositionally biased region" description="Basic and acidic residues" evidence="1">
    <location>
        <begin position="18"/>
        <end position="31"/>
    </location>
</feature>
<feature type="compositionally biased region" description="Basic and acidic residues" evidence="1">
    <location>
        <begin position="114"/>
        <end position="123"/>
    </location>
</feature>
<comment type="caution">
    <text evidence="2">The sequence shown here is derived from an EMBL/GenBank/DDBJ whole genome shotgun (WGS) entry which is preliminary data.</text>
</comment>
<dbReference type="EMBL" id="CAXITT010000300">
    <property type="protein sequence ID" value="CAL1538488.1"/>
    <property type="molecule type" value="Genomic_DNA"/>
</dbReference>
<sequence>MTFENQHRSSAAAKSRGTFRDKNGSNAEPKKTTRLVLPKIAQSQNQKIRSGLSQDNHSSEDAISSKMVGKIASTSSKKNKMDNPQAIRQQSKEDQSHTKTDLAAKSKSCLPPINEKKQMKGMK</sequence>
<reference evidence="2 3" key="1">
    <citation type="submission" date="2024-04" db="EMBL/GenBank/DDBJ databases">
        <authorList>
            <consortium name="Genoscope - CEA"/>
            <person name="William W."/>
        </authorList>
    </citation>
    <scope>NUCLEOTIDE SEQUENCE [LARGE SCALE GENOMIC DNA]</scope>
</reference>
<feature type="non-terminal residue" evidence="2">
    <location>
        <position position="123"/>
    </location>
</feature>
<name>A0AAV2HZJ6_LYMST</name>
<evidence type="ECO:0000256" key="1">
    <source>
        <dbReference type="SAM" id="MobiDB-lite"/>
    </source>
</evidence>
<proteinExistence type="predicted"/>
<keyword evidence="3" id="KW-1185">Reference proteome</keyword>